<feature type="compositionally biased region" description="Basic and acidic residues" evidence="1">
    <location>
        <begin position="94"/>
        <end position="103"/>
    </location>
</feature>
<proteinExistence type="predicted"/>
<feature type="compositionally biased region" description="Basic residues" evidence="1">
    <location>
        <begin position="122"/>
        <end position="131"/>
    </location>
</feature>
<dbReference type="AlphaFoldDB" id="A0A9P6B7U3"/>
<evidence type="ECO:0000313" key="2">
    <source>
        <dbReference type="EMBL" id="KAF9519002.1"/>
    </source>
</evidence>
<reference evidence="2" key="1">
    <citation type="journal article" date="2020" name="Nat. Commun.">
        <title>Large-scale genome sequencing of mycorrhizal fungi provides insights into the early evolution of symbiotic traits.</title>
        <authorList>
            <person name="Miyauchi S."/>
            <person name="Kiss E."/>
            <person name="Kuo A."/>
            <person name="Drula E."/>
            <person name="Kohler A."/>
            <person name="Sanchez-Garcia M."/>
            <person name="Morin E."/>
            <person name="Andreopoulos B."/>
            <person name="Barry K.W."/>
            <person name="Bonito G."/>
            <person name="Buee M."/>
            <person name="Carver A."/>
            <person name="Chen C."/>
            <person name="Cichocki N."/>
            <person name="Clum A."/>
            <person name="Culley D."/>
            <person name="Crous P.W."/>
            <person name="Fauchery L."/>
            <person name="Girlanda M."/>
            <person name="Hayes R.D."/>
            <person name="Keri Z."/>
            <person name="LaButti K."/>
            <person name="Lipzen A."/>
            <person name="Lombard V."/>
            <person name="Magnuson J."/>
            <person name="Maillard F."/>
            <person name="Murat C."/>
            <person name="Nolan M."/>
            <person name="Ohm R.A."/>
            <person name="Pangilinan J."/>
            <person name="Pereira M.F."/>
            <person name="Perotto S."/>
            <person name="Peter M."/>
            <person name="Pfister S."/>
            <person name="Riley R."/>
            <person name="Sitrit Y."/>
            <person name="Stielow J.B."/>
            <person name="Szollosi G."/>
            <person name="Zifcakova L."/>
            <person name="Stursova M."/>
            <person name="Spatafora J.W."/>
            <person name="Tedersoo L."/>
            <person name="Vaario L.M."/>
            <person name="Yamada A."/>
            <person name="Yan M."/>
            <person name="Wang P."/>
            <person name="Xu J."/>
            <person name="Bruns T."/>
            <person name="Baldrian P."/>
            <person name="Vilgalys R."/>
            <person name="Dunand C."/>
            <person name="Henrissat B."/>
            <person name="Grigoriev I.V."/>
            <person name="Hibbett D."/>
            <person name="Nagy L.G."/>
            <person name="Martin F.M."/>
        </authorList>
    </citation>
    <scope>NUCLEOTIDE SEQUENCE</scope>
    <source>
        <strain evidence="2">UP504</strain>
    </source>
</reference>
<protein>
    <submittedName>
        <fullName evidence="2">Uncharacterized protein</fullName>
    </submittedName>
</protein>
<keyword evidence="3" id="KW-1185">Reference proteome</keyword>
<dbReference type="Proteomes" id="UP000886523">
    <property type="component" value="Unassembled WGS sequence"/>
</dbReference>
<accession>A0A9P6B7U3</accession>
<organism evidence="2 3">
    <name type="scientific">Hydnum rufescens UP504</name>
    <dbReference type="NCBI Taxonomy" id="1448309"/>
    <lineage>
        <taxon>Eukaryota</taxon>
        <taxon>Fungi</taxon>
        <taxon>Dikarya</taxon>
        <taxon>Basidiomycota</taxon>
        <taxon>Agaricomycotina</taxon>
        <taxon>Agaricomycetes</taxon>
        <taxon>Cantharellales</taxon>
        <taxon>Hydnaceae</taxon>
        <taxon>Hydnum</taxon>
    </lineage>
</organism>
<name>A0A9P6B7U3_9AGAM</name>
<sequence>MEEDEEPSEKNKGKARAKGVVSRITNHAKTAEHKLDSDLTPRQSSTALSKRGSDLAPRRPLSLQPQSKATTSQAVVGWAASVGRSTSNPFVMAKSKENARASDSDGGQSLDSTKKRLPNSAHIKRQGHKRSLSLTSDPDEVNMSRPVASVSASEAPPRCRPFLQGWPRLLPHRLPSRP</sequence>
<feature type="region of interest" description="Disordered" evidence="1">
    <location>
        <begin position="1"/>
        <end position="178"/>
    </location>
</feature>
<gene>
    <name evidence="2" type="ORF">BS47DRAFT_119609</name>
</gene>
<comment type="caution">
    <text evidence="2">The sequence shown here is derived from an EMBL/GenBank/DDBJ whole genome shotgun (WGS) entry which is preliminary data.</text>
</comment>
<evidence type="ECO:0000313" key="3">
    <source>
        <dbReference type="Proteomes" id="UP000886523"/>
    </source>
</evidence>
<dbReference type="EMBL" id="MU128920">
    <property type="protein sequence ID" value="KAF9519002.1"/>
    <property type="molecule type" value="Genomic_DNA"/>
</dbReference>
<feature type="compositionally biased region" description="Polar residues" evidence="1">
    <location>
        <begin position="63"/>
        <end position="74"/>
    </location>
</feature>
<feature type="compositionally biased region" description="Basic and acidic residues" evidence="1">
    <location>
        <begin position="29"/>
        <end position="39"/>
    </location>
</feature>
<evidence type="ECO:0000256" key="1">
    <source>
        <dbReference type="SAM" id="MobiDB-lite"/>
    </source>
</evidence>